<dbReference type="Gene3D" id="3.40.1710.10">
    <property type="entry name" value="abc type-2 transporter like domain"/>
    <property type="match status" value="1"/>
</dbReference>
<comment type="subcellular location">
    <subcellularLocation>
        <location evidence="1">Cell membrane</location>
        <topology evidence="1">Multi-pass membrane protein</topology>
    </subcellularLocation>
</comment>
<feature type="transmembrane region" description="Helical" evidence="6">
    <location>
        <begin position="21"/>
        <end position="43"/>
    </location>
</feature>
<evidence type="ECO:0000256" key="3">
    <source>
        <dbReference type="ARBA" id="ARBA00022692"/>
    </source>
</evidence>
<dbReference type="STRING" id="476652.DEAC_c33680"/>
<evidence type="ECO:0000256" key="4">
    <source>
        <dbReference type="ARBA" id="ARBA00022989"/>
    </source>
</evidence>
<keyword evidence="5 6" id="KW-0472">Membrane</keyword>
<gene>
    <name evidence="8" type="primary">ybhR_1</name>
    <name evidence="8" type="ORF">DEAC_c33680</name>
</gene>
<evidence type="ECO:0000256" key="2">
    <source>
        <dbReference type="ARBA" id="ARBA00022475"/>
    </source>
</evidence>
<dbReference type="GO" id="GO:0140359">
    <property type="term" value="F:ABC-type transporter activity"/>
    <property type="evidence" value="ECO:0007669"/>
    <property type="project" value="InterPro"/>
</dbReference>
<reference evidence="8 9" key="1">
    <citation type="submission" date="2015-06" db="EMBL/GenBank/DDBJ databases">
        <title>Draft genome of the moderately acidophilic sulfate reducer Candidatus Desulfosporosinus acididurans strain M1.</title>
        <authorList>
            <person name="Poehlein A."/>
            <person name="Petzsch P."/>
            <person name="Johnson B.D."/>
            <person name="Schloemann M."/>
            <person name="Daniel R."/>
            <person name="Muehling M."/>
        </authorList>
    </citation>
    <scope>NUCLEOTIDE SEQUENCE [LARGE SCALE GENOMIC DNA]</scope>
    <source>
        <strain evidence="8 9">M1</strain>
    </source>
</reference>
<dbReference type="InterPro" id="IPR013525">
    <property type="entry name" value="ABC2_TM"/>
</dbReference>
<keyword evidence="4 6" id="KW-1133">Transmembrane helix</keyword>
<keyword evidence="9" id="KW-1185">Reference proteome</keyword>
<organism evidence="8 9">
    <name type="scientific">Desulfosporosinus acididurans</name>
    <dbReference type="NCBI Taxonomy" id="476652"/>
    <lineage>
        <taxon>Bacteria</taxon>
        <taxon>Bacillati</taxon>
        <taxon>Bacillota</taxon>
        <taxon>Clostridia</taxon>
        <taxon>Eubacteriales</taxon>
        <taxon>Desulfitobacteriaceae</taxon>
        <taxon>Desulfosporosinus</taxon>
    </lineage>
</organism>
<accession>A0A0J1FMJ7</accession>
<feature type="transmembrane region" description="Helical" evidence="6">
    <location>
        <begin position="260"/>
        <end position="280"/>
    </location>
</feature>
<dbReference type="RefSeq" id="WP_047811168.1">
    <property type="nucleotide sequence ID" value="NZ_LDZY01000012.1"/>
</dbReference>
<dbReference type="Proteomes" id="UP000036356">
    <property type="component" value="Unassembled WGS sequence"/>
</dbReference>
<dbReference type="GO" id="GO:0005886">
    <property type="term" value="C:plasma membrane"/>
    <property type="evidence" value="ECO:0007669"/>
    <property type="project" value="UniProtKB-SubCell"/>
</dbReference>
<protein>
    <submittedName>
        <fullName evidence="8">Inner membrane transport permease YbhR</fullName>
    </submittedName>
</protein>
<evidence type="ECO:0000259" key="7">
    <source>
        <dbReference type="Pfam" id="PF12698"/>
    </source>
</evidence>
<dbReference type="PANTHER" id="PTHR30294:SF29">
    <property type="entry name" value="MULTIDRUG ABC TRANSPORTER PERMEASE YBHS-RELATED"/>
    <property type="match status" value="1"/>
</dbReference>
<evidence type="ECO:0000256" key="1">
    <source>
        <dbReference type="ARBA" id="ARBA00004651"/>
    </source>
</evidence>
<dbReference type="PATRIC" id="fig|476652.3.peg.3553"/>
<dbReference type="AlphaFoldDB" id="A0A0J1FMJ7"/>
<comment type="caution">
    <text evidence="8">The sequence shown here is derived from an EMBL/GenBank/DDBJ whole genome shotgun (WGS) entry which is preliminary data.</text>
</comment>
<keyword evidence="2" id="KW-1003">Cell membrane</keyword>
<feature type="transmembrane region" description="Helical" evidence="6">
    <location>
        <begin position="357"/>
        <end position="378"/>
    </location>
</feature>
<feature type="transmembrane region" description="Helical" evidence="6">
    <location>
        <begin position="300"/>
        <end position="318"/>
    </location>
</feature>
<feature type="transmembrane region" description="Helical" evidence="6">
    <location>
        <begin position="184"/>
        <end position="210"/>
    </location>
</feature>
<dbReference type="PANTHER" id="PTHR30294">
    <property type="entry name" value="MEMBRANE COMPONENT OF ABC TRANSPORTER YHHJ-RELATED"/>
    <property type="match status" value="1"/>
</dbReference>
<evidence type="ECO:0000313" key="9">
    <source>
        <dbReference type="Proteomes" id="UP000036356"/>
    </source>
</evidence>
<dbReference type="InterPro" id="IPR051449">
    <property type="entry name" value="ABC-2_transporter_component"/>
</dbReference>
<name>A0A0J1FMJ7_9FIRM</name>
<keyword evidence="3 6" id="KW-0812">Transmembrane</keyword>
<evidence type="ECO:0000256" key="5">
    <source>
        <dbReference type="ARBA" id="ARBA00023136"/>
    </source>
</evidence>
<feature type="domain" description="ABC-2 type transporter transmembrane" evidence="7">
    <location>
        <begin position="25"/>
        <end position="373"/>
    </location>
</feature>
<proteinExistence type="predicted"/>
<evidence type="ECO:0000313" key="8">
    <source>
        <dbReference type="EMBL" id="KLU64724.1"/>
    </source>
</evidence>
<sequence>MLKQCRAVLERELFYMWRDKSLRHILLIGPLLGLLLFAGVYSYQRIGNIPTGIVDLDNSSASRQVVEELKNSQNLQVAAYFDSFAQLKESIKRGEVIVGVVIPDNFGKNVALHRQTRVAVVIDGMNMAYATNASSAILTVTRTFGAQVGIQTLIAQGIQANQAQEAYQSIAFPEEAWFNPTLNYAYFTVLGFALNVWQQCLTLAACMTIIGENGLRSWLQIKTSGISSAVLFFCKSLVHIAVFMLIVFPLYYLAFVVFKLPLACGWLNLLSFTLIFIIALHSLGTMMSSISRNAVDASRYGMIIALPAFVISGYTWPLEAMPQWVQHAAWFLPQTWFFQGLNYLTFKNPGWGFMSHYYLALGLMAVLFYSVAALRLMVENFLPKGGLM</sequence>
<evidence type="ECO:0000256" key="6">
    <source>
        <dbReference type="SAM" id="Phobius"/>
    </source>
</evidence>
<dbReference type="Pfam" id="PF12698">
    <property type="entry name" value="ABC2_membrane_3"/>
    <property type="match status" value="1"/>
</dbReference>
<feature type="transmembrane region" description="Helical" evidence="6">
    <location>
        <begin position="230"/>
        <end position="254"/>
    </location>
</feature>
<dbReference type="EMBL" id="LDZY01000012">
    <property type="protein sequence ID" value="KLU64724.1"/>
    <property type="molecule type" value="Genomic_DNA"/>
</dbReference>